<evidence type="ECO:0000256" key="1">
    <source>
        <dbReference type="SAM" id="MobiDB-lite"/>
    </source>
</evidence>
<protein>
    <recommendedName>
        <fullName evidence="2">Reverse transcriptase zinc-binding domain-containing protein</fullName>
    </recommendedName>
</protein>
<dbReference type="PANTHER" id="PTHR33116:SF78">
    <property type="entry name" value="OS12G0587133 PROTEIN"/>
    <property type="match status" value="1"/>
</dbReference>
<dbReference type="EMBL" id="OIVN01006155">
    <property type="protein sequence ID" value="SPD26406.1"/>
    <property type="molecule type" value="Genomic_DNA"/>
</dbReference>
<dbReference type="InterPro" id="IPR026960">
    <property type="entry name" value="RVT-Znf"/>
</dbReference>
<evidence type="ECO:0000313" key="3">
    <source>
        <dbReference type="EMBL" id="SPD26406.1"/>
    </source>
</evidence>
<sequence>MESKVPFQGSIWLGIKGLQWTLAELRKLKHVSPTQSGIFHFKRDGYRTLEFSCLSNRGGRFVELSEYHGGTQRGSIRIPEGRHGERWALFVTDTHKYYLETESGKVLPKRERKTPVAKTQLNRNGKISRPLRKENRQLAPKIQQRRSRDLGDIIGVNDRVTLSTTEPRPTHFFKFQWHLGPKTLRITKMVDQARSAAWVDSRKGFGPSSEASPSINPKEGNRDCERPSLAHDLDPRSEPALDELEEGEVLSNVDLGEHSGEVSGVDFMEVSAPISQAPMGDAIEDLGYVTVTVEEPKTVMDLALVRLDLAEEFRGTAQELEARNLNHEESESWIPLLEGHSQFEMVQCEVEPLSPMVCEPLAVVAPPTVPALTGKSHTKGSNRSTWVDDQYRGLCELVGFSLDSHEKQCLALLRKIEASRARNKGELRSRKVVCSGTKGACELRNLLKLVSWNVRGLNDPKKRGILRNWLRKWKVDVLTQLGGVLLLWDKRMLELTDYSVGQFSTSCLWKGLLDGFEWVGMGLYGLTRNELRPDFWSELKGVRILGAMVRATCRCRGLRVLLSSKWEEHYSDALKEDLKLWNKQVYGDVGLKRKQLECDLQSFDEKEASSFLTPKEQVSCEACKSELEKLALLEEVSWRQKSRVLWLKEGDNNTKFFHQMANSHRRNNYMERVEVDGAVFEVESEVKAKVIQFYVSLYQEQESWRPTVDGLDFDMIFEEEQTLLERKFDREEVLQIVKDLQGDKAPGPDGFTMAFFQKCWKILDSVLIANECLDSRLKSSLPGIICKLDIENAYDHVHWGSLLYLLKRMGFETKWCQWIEACISSVQFSVLVNGSPEGFFSSSRDLDQLSYIRMVLSCFEAVTDLRVNMAKSEMVAVGEVGNIEMLADSLDCRVGSLPLAYLGMPLGASYKAVSVWDPILEKMERRLAGWKKLYLSKGGRLTLLKSTLSSLPTYFLSLFTIPVSVAHRIERLQRNFLWGGMGEEFKHHLMGWDKVCTPKEKGGLGVRNLTLFNKALLGKWLWRFGLEEHHLWRRVLVAKYGVELGGWRTSRIRGPHGCGVWKGIMLGWDEYFWNIEFVVGLGTRIRFWQDKWCGDMALMDRFPTLYACSTHREELDLVVEFFQLLASNTPTKEGSDGLRWKGHTDGVIASRSFYHVLNDGHGVPFPWKGIWAAKAPPWVSFFIWTATWGRILTCDSLMQRGYTMVSQCCLCCSDGETVNHLLLHCPFSHGLWSFLFRSFHVNWVMPRSVKDLLFGWRIWFGKHHSDIWNLAPLCLMWTV</sequence>
<feature type="compositionally biased region" description="Basic and acidic residues" evidence="1">
    <location>
        <begin position="219"/>
        <end position="239"/>
    </location>
</feature>
<dbReference type="PANTHER" id="PTHR33116">
    <property type="entry name" value="REVERSE TRANSCRIPTASE ZINC-BINDING DOMAIN-CONTAINING PROTEIN-RELATED-RELATED"/>
    <property type="match status" value="1"/>
</dbReference>
<feature type="region of interest" description="Disordered" evidence="1">
    <location>
        <begin position="109"/>
        <end position="145"/>
    </location>
</feature>
<evidence type="ECO:0000259" key="2">
    <source>
        <dbReference type="Pfam" id="PF13966"/>
    </source>
</evidence>
<feature type="domain" description="Reverse transcriptase zinc-binding" evidence="2">
    <location>
        <begin position="1150"/>
        <end position="1232"/>
    </location>
</feature>
<accession>A0A2N9IL89</accession>
<dbReference type="Pfam" id="PF13966">
    <property type="entry name" value="zf-RVT"/>
    <property type="match status" value="1"/>
</dbReference>
<name>A0A2N9IL89_FAGSY</name>
<gene>
    <name evidence="3" type="ORF">FSB_LOCUS54288</name>
</gene>
<proteinExistence type="predicted"/>
<dbReference type="SUPFAM" id="SSF56219">
    <property type="entry name" value="DNase I-like"/>
    <property type="match status" value="1"/>
</dbReference>
<dbReference type="InterPro" id="IPR036691">
    <property type="entry name" value="Endo/exonu/phosph_ase_sf"/>
</dbReference>
<feature type="region of interest" description="Disordered" evidence="1">
    <location>
        <begin position="199"/>
        <end position="239"/>
    </location>
</feature>
<organism evidence="3">
    <name type="scientific">Fagus sylvatica</name>
    <name type="common">Beechnut</name>
    <dbReference type="NCBI Taxonomy" id="28930"/>
    <lineage>
        <taxon>Eukaryota</taxon>
        <taxon>Viridiplantae</taxon>
        <taxon>Streptophyta</taxon>
        <taxon>Embryophyta</taxon>
        <taxon>Tracheophyta</taxon>
        <taxon>Spermatophyta</taxon>
        <taxon>Magnoliopsida</taxon>
        <taxon>eudicotyledons</taxon>
        <taxon>Gunneridae</taxon>
        <taxon>Pentapetalae</taxon>
        <taxon>rosids</taxon>
        <taxon>fabids</taxon>
        <taxon>Fagales</taxon>
        <taxon>Fagaceae</taxon>
        <taxon>Fagus</taxon>
    </lineage>
</organism>
<dbReference type="AlphaFoldDB" id="A0A2N9IL89"/>
<reference evidence="3" key="1">
    <citation type="submission" date="2018-02" db="EMBL/GenBank/DDBJ databases">
        <authorList>
            <person name="Cohen D.B."/>
            <person name="Kent A.D."/>
        </authorList>
    </citation>
    <scope>NUCLEOTIDE SEQUENCE</scope>
</reference>